<dbReference type="GO" id="GO:0004866">
    <property type="term" value="F:endopeptidase inhibitor activity"/>
    <property type="evidence" value="ECO:0007669"/>
    <property type="project" value="InterPro"/>
</dbReference>
<reference evidence="6 7" key="1">
    <citation type="journal article" date="2015" name="Nature">
        <title>rRNA introns, odd ribosomes, and small enigmatic genomes across a large radiation of phyla.</title>
        <authorList>
            <person name="Brown C.T."/>
            <person name="Hug L.A."/>
            <person name="Thomas B.C."/>
            <person name="Sharon I."/>
            <person name="Castelle C.J."/>
            <person name="Singh A."/>
            <person name="Wilkins M.J."/>
            <person name="Williams K.H."/>
            <person name="Banfield J.F."/>
        </authorList>
    </citation>
    <scope>NUCLEOTIDE SEQUENCE [LARGE SCALE GENOMIC DNA]</scope>
</reference>
<evidence type="ECO:0000256" key="3">
    <source>
        <dbReference type="SAM" id="Phobius"/>
    </source>
</evidence>
<dbReference type="SUPFAM" id="SSF48239">
    <property type="entry name" value="Terpenoid cyclases/Protein prenyltransferases"/>
    <property type="match status" value="1"/>
</dbReference>
<sequence length="2206" mass="249716">MGELPEFQPAEQHHLHIKKWEVVFGIAVILAIGGFFAYQKFYGGTFQREFEEVYSLVPDKISQSAAIVVRLPEGVKVNIAEASEKISFDPALSGDWSEGKGAEYLVFQPKQKLDLGKYYSVTLATQDIKIQKDFLADEDPKIVSVFPNSNSESSEYSKITIIFNRPMVPLTTLDELKDKDIPVEITPPTAGKYRWITTRNLQFIPEKRLQRSSNYMVSIKQGFVSIDGLAVAPVTHAFSTRPLRYESEQMQDEQTLYNHPIRIVFNQPIDIERTARELAVKKLSGEDVSFIAMYGTRSVYDRDAKRYNKFLDKSILEIHNKADRHGREKFWDFNTAYSYTLKQAYPLEGDISLSQQRSGNIMVGDIIGELSAESAKSKFVEPDFFDPEGKLWVNFFEDIDKDSSKITADAIKEIGYGEKCKEPEEGEEVRYGDDCEKVPDFKRISITFDSKGLKRGQQIDVHFKKIYNKSGLQINAQDLTRTITLYPELVIYKVVPSEGAVNADLTQMKICTSNPLRAPDEQSFPERIKSNITVGLWNWYGPYRVRPENKEASCAVGQFENTIQYGLVPKFQYEITLSLIDHFGQSANKTTRFTSGNLVSSARRFTHLQKGYNVTSPERTKFVYAVDNFDYVNLHICEASPETMLRYIENRPDGYVTPESLDCIRTVEKRIDLPKKYWSRTYFQVNLGDYISNPLGHYILTFSHPEYRNVFQEWDSASGRPLERVGGRLYERTYVTVTRMAVQEKKVEWNDSPYETHREVVREALSKTPRNLYWVTRFGNLDPVANADINLYQYVSPQQYGNRSVQLVSTHRTGQDGVALVAATPNLAAAIVKEGADSAIVAADVDRLEWGSPAQAAERAYLYTDRPIYRPGQRVFIKGIYRLGYDANYEIFREKKTELEVRNSKYEVVSKQSLDMSDYGTFTADITLDEHAPLGTYSVSAPGGTTYFDVEEYVPAAFKVEAASDKEEYIAGDTFVLDVNAEYYFGVPVDGGTLEYAVASQDYYFDRYRDGYFQFGNGWYYSFDGSYGDKFLLRGKTSLDSHGKAEIKEQLDFNKFFKGDESMRSKIFTVHLTAKNTNGQSISTRKSFIVHRGEIYAGISLDKNFVGKNESIKARIKTVDTQGKEVSRGGIVVEVKKIIWESYKRREVDGGYYYRTEQKKETVQEFTVRTDKNGNADREFTLDQEGEYEVNVSTQDSQGNTISARYDLFVYGSGAVTVRPTNNETLDLATDKGEVDVGEDVKIVIKSPYQKAKALVSIERGKIFSYQIIDVERNLVDYNFKVTEEHVPNVYASVLLLSPRPEIKYGQINYRVNTKQKTLDVSVQPDKNNYLPGETVNLDILAKDKNGNPVSGELSLAVVDMSVLALKGNPKKNPVLFFYNGTPLTVSTASNIKNVLYEADIPVGTKGGSGSGSEELAKKKRGEFRDTAFWQGVVHTDSSGKARVSFTLPDNLTTWQIESVGVTKDTKLGVGYREFKTQKDLMVIPLKPRFIVPGDTFFIGGKVFNNTKNRQRVTVSITSDTLKLQKDTAVSLTLSPETEKTVYFSATAPESIQNGSHSFIISAKNNDLEDTVENSISITRNDTYESVATARYTGDEQSREFIYLPPNIAPDRGGLNVRTSATLAVFLSDALNYLVEYPYGCSEQIASKLSSLAILKRARAVENMGNAFAVPDVEFEGNKYSPDDVVRIGLARLYENQTPDGGFTYYKGMRPDFYLTLHVVNALVDLKNAGYPIDASKLDQGAKYLYRELTQKNEFILNKDLVILATYTLSRVEGFLISSELQNRVAAIADDTQYINEKISNTSLTHLAILLSRDYPPRLKEKVFQQLENRIVIDARGAYLPLGGRTPLYQYYETPVKDTALLLKAFARDKRESAALEKVLRWILASRAKDGAWGSTNNTVAVIDALTDFLLWKEENKSSFNLALSLDETPLGDFTFDQNTILRSFEKFIPVKDLGFGKIRTMLFSKTNKNAEPNSYYYDMLFKYYLPIDKIPPRDEGFSISREFYRVDAPSNSQPALEAKQGDVLRGHLTITVPESRNFVAVEDFIPAGMEIVNLKLATEDQSLEKPDDYGGYEDYGFPEEDYNSYDEEGANLLGAFGLSGIGSFFRSFFDNSLVSLRGEKELDDDFYGKDVKATSQLRPDSDESHDDRLFLFTERLEPGIYEYDYFVRALVPGTFHHLPAIVSEMYFPENFGRTRGESFTILEAE</sequence>
<dbReference type="Gene3D" id="2.60.40.3710">
    <property type="match status" value="1"/>
</dbReference>
<accession>A0A0G1W2C2</accession>
<dbReference type="InterPro" id="IPR041462">
    <property type="entry name" value="Bact_A2M_MG6"/>
</dbReference>
<feature type="transmembrane region" description="Helical" evidence="3">
    <location>
        <begin position="20"/>
        <end position="38"/>
    </location>
</feature>
<dbReference type="InterPro" id="IPR001599">
    <property type="entry name" value="Macroglobln_a2"/>
</dbReference>
<dbReference type="PANTHER" id="PTHR40094">
    <property type="entry name" value="ALPHA-2-MACROGLOBULIN HOMOLOG"/>
    <property type="match status" value="1"/>
</dbReference>
<evidence type="ECO:0000256" key="2">
    <source>
        <dbReference type="ARBA" id="ARBA00022729"/>
    </source>
</evidence>
<dbReference type="InterPro" id="IPR032812">
    <property type="entry name" value="SbsA_Ig"/>
</dbReference>
<keyword evidence="2" id="KW-0732">Signal</keyword>
<dbReference type="InterPro" id="IPR051802">
    <property type="entry name" value="YfhM-like"/>
</dbReference>
<comment type="caution">
    <text evidence="6">The sequence shown here is derived from an EMBL/GenBank/DDBJ whole genome shotgun (WGS) entry which is preliminary data.</text>
</comment>
<evidence type="ECO:0000259" key="4">
    <source>
        <dbReference type="SMART" id="SM01359"/>
    </source>
</evidence>
<dbReference type="Pfam" id="PF17973">
    <property type="entry name" value="bMG10"/>
    <property type="match status" value="2"/>
</dbReference>
<dbReference type="Pfam" id="PF07703">
    <property type="entry name" value="A2M_BRD"/>
    <property type="match status" value="1"/>
</dbReference>
<name>A0A0G1W2C2_9BACT</name>
<dbReference type="Pfam" id="PF00207">
    <property type="entry name" value="A2M"/>
    <property type="match status" value="1"/>
</dbReference>
<dbReference type="Pfam" id="PF17962">
    <property type="entry name" value="bMG6"/>
    <property type="match status" value="1"/>
</dbReference>
<dbReference type="PANTHER" id="PTHR40094:SF1">
    <property type="entry name" value="UBIQUITIN DOMAIN-CONTAINING PROTEIN"/>
    <property type="match status" value="1"/>
</dbReference>
<dbReference type="Pfam" id="PF01835">
    <property type="entry name" value="MG2"/>
    <property type="match status" value="1"/>
</dbReference>
<dbReference type="InterPro" id="IPR008930">
    <property type="entry name" value="Terpenoid_cyclase/PrenylTrfase"/>
</dbReference>
<dbReference type="InterPro" id="IPR002890">
    <property type="entry name" value="MG2"/>
</dbReference>
<keyword evidence="3" id="KW-1133">Transmembrane helix</keyword>
<evidence type="ECO:0000313" key="6">
    <source>
        <dbReference type="EMBL" id="KKU76455.1"/>
    </source>
</evidence>
<dbReference type="Gene3D" id="2.20.130.20">
    <property type="match status" value="1"/>
</dbReference>
<keyword evidence="3" id="KW-0472">Membrane</keyword>
<dbReference type="SMART" id="SM01359">
    <property type="entry name" value="A2M_N_2"/>
    <property type="match status" value="1"/>
</dbReference>
<dbReference type="CDD" id="cd02891">
    <property type="entry name" value="A2M_like"/>
    <property type="match status" value="1"/>
</dbReference>
<dbReference type="SMART" id="SM01360">
    <property type="entry name" value="A2M"/>
    <property type="match status" value="1"/>
</dbReference>
<dbReference type="Gene3D" id="2.60.40.1930">
    <property type="match status" value="1"/>
</dbReference>
<dbReference type="Proteomes" id="UP000034682">
    <property type="component" value="Unassembled WGS sequence"/>
</dbReference>
<feature type="domain" description="Alpha-2-macroglobulin" evidence="5">
    <location>
        <begin position="1427"/>
        <end position="1517"/>
    </location>
</feature>
<evidence type="ECO:0000313" key="7">
    <source>
        <dbReference type="Proteomes" id="UP000034682"/>
    </source>
</evidence>
<dbReference type="EMBL" id="LCOK01000020">
    <property type="protein sequence ID" value="KKU76455.1"/>
    <property type="molecule type" value="Genomic_DNA"/>
</dbReference>
<gene>
    <name evidence="6" type="ORF">UY02_C0020G0004</name>
</gene>
<evidence type="ECO:0000256" key="1">
    <source>
        <dbReference type="ARBA" id="ARBA00010556"/>
    </source>
</evidence>
<dbReference type="Pfam" id="PF13205">
    <property type="entry name" value="Big_5"/>
    <property type="match status" value="1"/>
</dbReference>
<keyword evidence="3" id="KW-0812">Transmembrane</keyword>
<dbReference type="InterPro" id="IPR011625">
    <property type="entry name" value="A2M_N_BRD"/>
</dbReference>
<evidence type="ECO:0000259" key="5">
    <source>
        <dbReference type="SMART" id="SM01360"/>
    </source>
</evidence>
<organism evidence="6 7">
    <name type="scientific">Candidatus Giovannonibacteria bacterium GW2011_GWB1_47_6b</name>
    <dbReference type="NCBI Taxonomy" id="1618655"/>
    <lineage>
        <taxon>Bacteria</taxon>
        <taxon>Candidatus Giovannoniibacteriota</taxon>
    </lineage>
</organism>
<comment type="similarity">
    <text evidence="1">Belongs to the protease inhibitor I39 (alpha-2-macroglobulin) family. Bacterial alpha-2-macroglobulin subfamily.</text>
</comment>
<feature type="domain" description="Alpha-2-macroglobulin bait region" evidence="4">
    <location>
        <begin position="1226"/>
        <end position="1366"/>
    </location>
</feature>
<dbReference type="Gene3D" id="1.50.10.20">
    <property type="match status" value="1"/>
</dbReference>
<dbReference type="InterPro" id="IPR041246">
    <property type="entry name" value="Bact_MG10"/>
</dbReference>
<proteinExistence type="inferred from homology"/>
<protein>
    <submittedName>
        <fullName evidence="6">Alpha-2-macroglobulin domain-containing protein</fullName>
    </submittedName>
</protein>